<name>A0A346PSF5_9EURY</name>
<dbReference type="EMBL" id="CP027033">
    <property type="protein sequence ID" value="AXR82450.1"/>
    <property type="molecule type" value="Genomic_DNA"/>
</dbReference>
<proteinExistence type="predicted"/>
<protein>
    <recommendedName>
        <fullName evidence="1">Endonuclease/exonuclease/phosphatase domain-containing protein</fullName>
    </recommendedName>
</protein>
<dbReference type="GeneID" id="37642947"/>
<dbReference type="Pfam" id="PF03372">
    <property type="entry name" value="Exo_endo_phos"/>
    <property type="match status" value="1"/>
</dbReference>
<dbReference type="RefSeq" id="WP_343205457.1">
    <property type="nucleotide sequence ID" value="NZ_CP027033.1"/>
</dbReference>
<keyword evidence="3" id="KW-1185">Reference proteome</keyword>
<organism evidence="2 3">
    <name type="scientific">Natrarchaeobaculum sulfurireducens</name>
    <dbReference type="NCBI Taxonomy" id="2044521"/>
    <lineage>
        <taxon>Archaea</taxon>
        <taxon>Methanobacteriati</taxon>
        <taxon>Methanobacteriota</taxon>
        <taxon>Stenosarchaea group</taxon>
        <taxon>Halobacteria</taxon>
        <taxon>Halobacteriales</taxon>
        <taxon>Natrialbaceae</taxon>
        <taxon>Natrarchaeobaculum</taxon>
    </lineage>
</organism>
<evidence type="ECO:0000313" key="3">
    <source>
        <dbReference type="Proteomes" id="UP000258613"/>
    </source>
</evidence>
<evidence type="ECO:0000259" key="1">
    <source>
        <dbReference type="Pfam" id="PF03372"/>
    </source>
</evidence>
<dbReference type="Proteomes" id="UP000258613">
    <property type="component" value="Chromosome"/>
</dbReference>
<dbReference type="GO" id="GO:0003824">
    <property type="term" value="F:catalytic activity"/>
    <property type="evidence" value="ECO:0007669"/>
    <property type="project" value="InterPro"/>
</dbReference>
<dbReference type="Gene3D" id="3.60.10.10">
    <property type="entry name" value="Endonuclease/exonuclease/phosphatase"/>
    <property type="match status" value="1"/>
</dbReference>
<dbReference type="AlphaFoldDB" id="A0A346PSF5"/>
<dbReference type="SUPFAM" id="SSF56219">
    <property type="entry name" value="DNase I-like"/>
    <property type="match status" value="1"/>
</dbReference>
<dbReference type="InterPro" id="IPR036691">
    <property type="entry name" value="Endo/exonu/phosph_ase_sf"/>
</dbReference>
<gene>
    <name evidence="2" type="ORF">AArcMg_2458</name>
</gene>
<reference evidence="3" key="1">
    <citation type="submission" date="2018-02" db="EMBL/GenBank/DDBJ databases">
        <title>Phenotypic and genomic properties of facultatively anaerobic sulfur-reducing natronoarchaea from hypersaline soda lakes.</title>
        <authorList>
            <person name="Sorokin D.Y."/>
            <person name="Kublanov I.V."/>
            <person name="Roman P."/>
            <person name="Sinninghe Damste J.S."/>
            <person name="Golyshin P.N."/>
            <person name="Rojo D."/>
            <person name="Ciordia S."/>
            <person name="Mena M.D.C."/>
            <person name="Ferrer M."/>
            <person name="Messina E."/>
            <person name="Smedile F."/>
            <person name="La Spada G."/>
            <person name="La Cono V."/>
            <person name="Yakimov M.M."/>
        </authorList>
    </citation>
    <scope>NUCLEOTIDE SEQUENCE [LARGE SCALE GENOMIC DNA]</scope>
    <source>
        <strain evidence="3">AArc-Mg</strain>
    </source>
</reference>
<dbReference type="KEGG" id="nag:AArcMg_2458"/>
<dbReference type="InterPro" id="IPR005135">
    <property type="entry name" value="Endo/exonuclease/phosphatase"/>
</dbReference>
<accession>A0A346PSF5</accession>
<feature type="domain" description="Endonuclease/exonuclease/phosphatase" evidence="1">
    <location>
        <begin position="19"/>
        <end position="272"/>
    </location>
</feature>
<sequence>MERAGICPSSGEQRPNQKAIGEQLNQPDIVMLNEVTTVQRELWLDLLREEQGYTEIVDTLDWGQELRESNIPPHHEFIHTSGQITAVHKDADARELERRHPSIRSGPWENSEMKDWSTNFPEKILNSEVKISGQSVDLWNVRTVPGSMYGEEKIKILENVYSRITKSDPERCILAGDLNIPKVERADGTVVSWGEDKPESIRERWISAEMDVMTGLSNVGLVDAFRHVHGYGDIDTEATSHESRRIDHIFTSESLNPERCWYDHDGYECSDHAPMVMEFSV</sequence>
<evidence type="ECO:0000313" key="2">
    <source>
        <dbReference type="EMBL" id="AXR82450.1"/>
    </source>
</evidence>